<dbReference type="EMBL" id="RAQU01000229">
    <property type="protein sequence ID" value="RKK01702.1"/>
    <property type="molecule type" value="Genomic_DNA"/>
</dbReference>
<dbReference type="Pfam" id="PF01266">
    <property type="entry name" value="DAO"/>
    <property type="match status" value="1"/>
</dbReference>
<accession>A0A3A9J5H4</accession>
<dbReference type="AlphaFoldDB" id="A0A3A9J5H4"/>
<name>A0A3A9J5H4_9PROT</name>
<feature type="domain" description="FAD dependent oxidoreductase" evidence="2">
    <location>
        <begin position="6"/>
        <end position="36"/>
    </location>
</feature>
<dbReference type="SUPFAM" id="SSF51905">
    <property type="entry name" value="FAD/NAD(P)-binding domain"/>
    <property type="match status" value="1"/>
</dbReference>
<protein>
    <submittedName>
        <fullName evidence="3">FAD-dependent oxidoreductase</fullName>
    </submittedName>
</protein>
<reference evidence="3 6" key="1">
    <citation type="submission" date="2018-09" db="EMBL/GenBank/DDBJ databases">
        <title>Roseomonas sp. nov., isolated from feces of Tibetan antelopes in the Qinghai-Tibet plateau, China.</title>
        <authorList>
            <person name="Tian Z."/>
        </authorList>
    </citation>
    <scope>NUCLEOTIDE SEQUENCE [LARGE SCALE GENOMIC DNA]</scope>
    <source>
        <strain evidence="4 5">Z23</strain>
        <strain evidence="3 6">Z24</strain>
    </source>
</reference>
<keyword evidence="1" id="KW-0560">Oxidoreductase</keyword>
<evidence type="ECO:0000259" key="2">
    <source>
        <dbReference type="Pfam" id="PF01266"/>
    </source>
</evidence>
<proteinExistence type="predicted"/>
<dbReference type="EMBL" id="RFLX01000076">
    <property type="protein sequence ID" value="RMI15169.1"/>
    <property type="molecule type" value="Genomic_DNA"/>
</dbReference>
<dbReference type="Proteomes" id="UP000274097">
    <property type="component" value="Unassembled WGS sequence"/>
</dbReference>
<dbReference type="GO" id="GO:0016491">
    <property type="term" value="F:oxidoreductase activity"/>
    <property type="evidence" value="ECO:0007669"/>
    <property type="project" value="UniProtKB-KW"/>
</dbReference>
<dbReference type="Proteomes" id="UP000278036">
    <property type="component" value="Unassembled WGS sequence"/>
</dbReference>
<organism evidence="3 6">
    <name type="scientific">Teichococcus wenyumeiae</name>
    <dbReference type="NCBI Taxonomy" id="2478470"/>
    <lineage>
        <taxon>Bacteria</taxon>
        <taxon>Pseudomonadati</taxon>
        <taxon>Pseudomonadota</taxon>
        <taxon>Alphaproteobacteria</taxon>
        <taxon>Acetobacterales</taxon>
        <taxon>Roseomonadaceae</taxon>
        <taxon>Roseomonas</taxon>
    </lineage>
</organism>
<dbReference type="InterPro" id="IPR006076">
    <property type="entry name" value="FAD-dep_OxRdtase"/>
</dbReference>
<dbReference type="InterPro" id="IPR036188">
    <property type="entry name" value="FAD/NAD-bd_sf"/>
</dbReference>
<evidence type="ECO:0000256" key="1">
    <source>
        <dbReference type="ARBA" id="ARBA00023002"/>
    </source>
</evidence>
<evidence type="ECO:0000313" key="6">
    <source>
        <dbReference type="Proteomes" id="UP000278036"/>
    </source>
</evidence>
<comment type="caution">
    <text evidence="3">The sequence shown here is derived from an EMBL/GenBank/DDBJ whole genome shotgun (WGS) entry which is preliminary data.</text>
</comment>
<keyword evidence="5" id="KW-1185">Reference proteome</keyword>
<sequence>MRHVSVVGGGGITGLLTAWALSRRGVRVTVFEQGPISKLSSPDPANDQQQRFFG</sequence>
<dbReference type="InParanoid" id="A0A3A9J5H4"/>
<dbReference type="Gene3D" id="3.50.50.60">
    <property type="entry name" value="FAD/NAD(P)-binding domain"/>
    <property type="match status" value="1"/>
</dbReference>
<evidence type="ECO:0000313" key="3">
    <source>
        <dbReference type="EMBL" id="RKK01702.1"/>
    </source>
</evidence>
<evidence type="ECO:0000313" key="5">
    <source>
        <dbReference type="Proteomes" id="UP000274097"/>
    </source>
</evidence>
<gene>
    <name evidence="3" type="ORF">D6Z83_23635</name>
    <name evidence="4" type="ORF">EBE87_26920</name>
</gene>
<evidence type="ECO:0000313" key="4">
    <source>
        <dbReference type="EMBL" id="RMI15169.1"/>
    </source>
</evidence>